<organism evidence="3 4">
    <name type="scientific">Dracunculus medinensis</name>
    <name type="common">Guinea worm</name>
    <dbReference type="NCBI Taxonomy" id="318479"/>
    <lineage>
        <taxon>Eukaryota</taxon>
        <taxon>Metazoa</taxon>
        <taxon>Ecdysozoa</taxon>
        <taxon>Nematoda</taxon>
        <taxon>Chromadorea</taxon>
        <taxon>Rhabditida</taxon>
        <taxon>Spirurina</taxon>
        <taxon>Dracunculoidea</taxon>
        <taxon>Dracunculidae</taxon>
        <taxon>Dracunculus</taxon>
    </lineage>
</organism>
<dbReference type="GO" id="GO:0015990">
    <property type="term" value="P:electron transport coupled proton transport"/>
    <property type="evidence" value="ECO:0007669"/>
    <property type="project" value="TreeGrafter"/>
</dbReference>
<keyword evidence="2" id="KW-0249">Electron transport</keyword>
<name>A0A0N4UN86_DRAME</name>
<dbReference type="GO" id="GO:0004129">
    <property type="term" value="F:cytochrome-c oxidase activity"/>
    <property type="evidence" value="ECO:0007669"/>
    <property type="project" value="InterPro"/>
</dbReference>
<evidence type="ECO:0000313" key="3">
    <source>
        <dbReference type="Proteomes" id="UP000038040"/>
    </source>
</evidence>
<dbReference type="PANTHER" id="PTHR10422:SF18">
    <property type="entry name" value="CYTOCHROME C OXIDASE SUBUNIT 1"/>
    <property type="match status" value="1"/>
</dbReference>
<dbReference type="PANTHER" id="PTHR10422">
    <property type="entry name" value="CYTOCHROME C OXIDASE SUBUNIT 1"/>
    <property type="match status" value="1"/>
</dbReference>
<dbReference type="AlphaFoldDB" id="A0A0N4UN86"/>
<dbReference type="GO" id="GO:0009060">
    <property type="term" value="P:aerobic respiration"/>
    <property type="evidence" value="ECO:0007669"/>
    <property type="project" value="InterPro"/>
</dbReference>
<accession>A0A0N4UN86</accession>
<keyword evidence="1" id="KW-0679">Respiratory chain</keyword>
<keyword evidence="1" id="KW-0813">Transport</keyword>
<evidence type="ECO:0000313" key="4">
    <source>
        <dbReference type="WBParaSite" id="DME_0000935501-mRNA-1"/>
    </source>
</evidence>
<protein>
    <submittedName>
        <fullName evidence="4">Cytochrome-c oxidase</fullName>
    </submittedName>
</protein>
<dbReference type="GO" id="GO:0022904">
    <property type="term" value="P:respiratory electron transport chain"/>
    <property type="evidence" value="ECO:0007669"/>
    <property type="project" value="TreeGrafter"/>
</dbReference>
<proteinExistence type="predicted"/>
<dbReference type="Proteomes" id="UP000038040">
    <property type="component" value="Unplaced"/>
</dbReference>
<sequence>LKIALIDCAIWAHHIYTVGKNSCAYFAATIVIAVPIGAKDYFQFTLFWSSILDGSMFLIDHNFNTFFLDSSSGGNTLSYQHLFWFFWSPRGFNFACIVRQRRLYLTGK</sequence>
<evidence type="ECO:0000256" key="1">
    <source>
        <dbReference type="ARBA" id="ARBA00022660"/>
    </source>
</evidence>
<dbReference type="InterPro" id="IPR036927">
    <property type="entry name" value="Cyt_c_oxase-like_su1_sf"/>
</dbReference>
<evidence type="ECO:0000256" key="2">
    <source>
        <dbReference type="ARBA" id="ARBA00022982"/>
    </source>
</evidence>
<dbReference type="GO" id="GO:0016020">
    <property type="term" value="C:membrane"/>
    <property type="evidence" value="ECO:0007669"/>
    <property type="project" value="InterPro"/>
</dbReference>
<dbReference type="WBParaSite" id="DME_0000935501-mRNA-1">
    <property type="protein sequence ID" value="DME_0000935501-mRNA-1"/>
    <property type="gene ID" value="DME_0000935501"/>
</dbReference>
<reference evidence="4" key="1">
    <citation type="submission" date="2017-02" db="UniProtKB">
        <authorList>
            <consortium name="WormBaseParasite"/>
        </authorList>
    </citation>
    <scope>IDENTIFICATION</scope>
</reference>
<dbReference type="InterPro" id="IPR000883">
    <property type="entry name" value="Cyt_C_Oxase_1"/>
</dbReference>
<dbReference type="SUPFAM" id="SSF81442">
    <property type="entry name" value="Cytochrome c oxidase subunit I-like"/>
    <property type="match status" value="1"/>
</dbReference>
<dbReference type="GO" id="GO:0020037">
    <property type="term" value="F:heme binding"/>
    <property type="evidence" value="ECO:0007669"/>
    <property type="project" value="InterPro"/>
</dbReference>
<dbReference type="Gene3D" id="1.20.210.10">
    <property type="entry name" value="Cytochrome c oxidase-like, subunit I domain"/>
    <property type="match status" value="1"/>
</dbReference>